<evidence type="ECO:0000313" key="8">
    <source>
        <dbReference type="Proteomes" id="UP001194468"/>
    </source>
</evidence>
<dbReference type="AlphaFoldDB" id="A0AAD4GFF4"/>
<gene>
    <name evidence="7" type="ORF">L210DRAFT_864323</name>
</gene>
<feature type="domain" description="RSE1/DDB1/CPSF1 second beta-propeller" evidence="6">
    <location>
        <begin position="499"/>
        <end position="848"/>
    </location>
</feature>
<feature type="domain" description="RSE1/DDB1/CPSF1 first beta-propeller" evidence="5">
    <location>
        <begin position="16"/>
        <end position="396"/>
    </location>
</feature>
<dbReference type="GO" id="GO:0005634">
    <property type="term" value="C:nucleus"/>
    <property type="evidence" value="ECO:0007669"/>
    <property type="project" value="UniProtKB-SubCell"/>
</dbReference>
<sequence length="1254" mass="137219">MKLVSTFYPPSSVLDSLKCTLSDGNGSEFLVVAKLNRVDIYSLQPEGLHYETGIEIWGRIRAIKSVPDVHTTTVSLLVLTDHPDPELVFLLFTAAKSGEKDLTVTSHLPLFERNARPAEFCHDVLVDPSGAVAVVSIYAGKLKIVVLTEEGGYERDSDASVLELNLLSLAFITTSAESYTLAMLHFDFQQRLQLLARDIQIDDLQLSPTPSQLLPPLPLPGRWFSIEGQTPRLVFVPSIENRDGDIECEGGVLVVGGRKILLYELASGDALEQNVRKSRRTEKKKKSRNVDESADAKQKEKEREWKKKKARAAITWPWSEVTALCPLTQENDKFMIGDKYGRLAALHVDRTSGTVLTLVALGEASSPMTLTYLTNQVVYLGSHFGDSQLLQITSSPVSSLGFPTLPIPTFIPTIKPKDFSLATKSRVDEEGGIIVNGNGSYLIELESFNNLAPIVDGILTVIDGTGQNEIVTCSGGRNTGSLKVVKSGADFREAAALHGISAVDRIWSLREKYSDQTTSHIVVSTFQETHVLRFEGDKGNMVSSVGGSDMGFLSSRTLAAANIQRRIPGSQPPYVDSSLVVQVVPEGVLLLEYDPGLRVYTRIGNLWTLDKFSDGDTASWANREIVAADINASQVVIALNHGRLVLLKLDGNCFVRQRKREFVEPPPLNCTAEISTVTCLPLDSTKSYAVNIAVGFWMSNVVKILSLERDGTMKDVCVTSVLPAAPRSLLLYSFTGEPGGRPESPSHPHLLIGLVDGSVAIFPFQKGTLGDQKLMSIGNLPVTMHTCRIRGRSTVFACGNRTSILYWERDRLQHSPLMLKDISAAAELNTVAYPSSVVLASPDALVIGAVANFDKLHIRSIPLGYDSPRRIVHSPSCGIFAVACTRPTPAQIGQPETFSSTVQVFNHTSFGKLSEFEVEEGEEVTSLHAFTATLSDVPTSLLCAGITSYDDGEREPSRGRLVLLQPNGSRASLVVMASVIVRGCVYAIASRQNMILAAVNSSVVVYKIEETEKQVSMTEASTFNHNYLITTLVSRNDRLLIGDALTSVSLLNLTGSKIEPIAKDYGSLWPTCAELLNENTIVGGNSDYNLFSFRLQVNELHKVLEREGHYYLGDIVNKFLPGVLASHNVSVDIPMVPKQLFVTPAGQIGVIINVTDDDLSLHMTALQRNLSTFYERETGVSHSKYRAPKNNTGGSDLEATSVGFLDGDFLELFLGYMKDERSLKRIMEGQSEPERLTLSPDQYQKVLEGLQSLH</sequence>
<dbReference type="InterPro" id="IPR015943">
    <property type="entry name" value="WD40/YVTN_repeat-like_dom_sf"/>
</dbReference>
<keyword evidence="2" id="KW-0539">Nucleus</keyword>
<organism evidence="7 8">
    <name type="scientific">Boletus edulis BED1</name>
    <dbReference type="NCBI Taxonomy" id="1328754"/>
    <lineage>
        <taxon>Eukaryota</taxon>
        <taxon>Fungi</taxon>
        <taxon>Dikarya</taxon>
        <taxon>Basidiomycota</taxon>
        <taxon>Agaricomycotina</taxon>
        <taxon>Agaricomycetes</taxon>
        <taxon>Agaricomycetidae</taxon>
        <taxon>Boletales</taxon>
        <taxon>Boletineae</taxon>
        <taxon>Boletaceae</taxon>
        <taxon>Boletoideae</taxon>
        <taxon>Boletus</taxon>
    </lineage>
</organism>
<evidence type="ECO:0000259" key="6">
    <source>
        <dbReference type="Pfam" id="PF23726"/>
    </source>
</evidence>
<dbReference type="PANTHER" id="PTHR10644">
    <property type="entry name" value="DNA REPAIR/RNA PROCESSING CPSF FAMILY"/>
    <property type="match status" value="1"/>
</dbReference>
<feature type="domain" description="RSE1/DDB1/CPSF1 C-terminal" evidence="4">
    <location>
        <begin position="900"/>
        <end position="1214"/>
    </location>
</feature>
<dbReference type="InterPro" id="IPR036322">
    <property type="entry name" value="WD40_repeat_dom_sf"/>
</dbReference>
<reference evidence="7" key="2">
    <citation type="journal article" date="2020" name="Nat. Commun.">
        <title>Large-scale genome sequencing of mycorrhizal fungi provides insights into the early evolution of symbiotic traits.</title>
        <authorList>
            <person name="Miyauchi S."/>
            <person name="Kiss E."/>
            <person name="Kuo A."/>
            <person name="Drula E."/>
            <person name="Kohler A."/>
            <person name="Sanchez-Garcia M."/>
            <person name="Morin E."/>
            <person name="Andreopoulos B."/>
            <person name="Barry K.W."/>
            <person name="Bonito G."/>
            <person name="Buee M."/>
            <person name="Carver A."/>
            <person name="Chen C."/>
            <person name="Cichocki N."/>
            <person name="Clum A."/>
            <person name="Culley D."/>
            <person name="Crous P.W."/>
            <person name="Fauchery L."/>
            <person name="Girlanda M."/>
            <person name="Hayes R.D."/>
            <person name="Keri Z."/>
            <person name="LaButti K."/>
            <person name="Lipzen A."/>
            <person name="Lombard V."/>
            <person name="Magnuson J."/>
            <person name="Maillard F."/>
            <person name="Murat C."/>
            <person name="Nolan M."/>
            <person name="Ohm R.A."/>
            <person name="Pangilinan J."/>
            <person name="Pereira M.F."/>
            <person name="Perotto S."/>
            <person name="Peter M."/>
            <person name="Pfister S."/>
            <person name="Riley R."/>
            <person name="Sitrit Y."/>
            <person name="Stielow J.B."/>
            <person name="Szollosi G."/>
            <person name="Zifcakova L."/>
            <person name="Stursova M."/>
            <person name="Spatafora J.W."/>
            <person name="Tedersoo L."/>
            <person name="Vaario L.M."/>
            <person name="Yamada A."/>
            <person name="Yan M."/>
            <person name="Wang P."/>
            <person name="Xu J."/>
            <person name="Bruns T."/>
            <person name="Baldrian P."/>
            <person name="Vilgalys R."/>
            <person name="Dunand C."/>
            <person name="Henrissat B."/>
            <person name="Grigoriev I.V."/>
            <person name="Hibbett D."/>
            <person name="Nagy L.G."/>
            <person name="Martin F.M."/>
        </authorList>
    </citation>
    <scope>NUCLEOTIDE SEQUENCE</scope>
    <source>
        <strain evidence="7">BED1</strain>
    </source>
</reference>
<evidence type="ECO:0000259" key="5">
    <source>
        <dbReference type="Pfam" id="PF10433"/>
    </source>
</evidence>
<accession>A0AAD4GFF4</accession>
<dbReference type="InterPro" id="IPR050358">
    <property type="entry name" value="RSE1/DDB1/CFT1"/>
</dbReference>
<dbReference type="Proteomes" id="UP001194468">
    <property type="component" value="Unassembled WGS sequence"/>
</dbReference>
<reference evidence="7" key="1">
    <citation type="submission" date="2019-10" db="EMBL/GenBank/DDBJ databases">
        <authorList>
            <consortium name="DOE Joint Genome Institute"/>
            <person name="Kuo A."/>
            <person name="Miyauchi S."/>
            <person name="Kiss E."/>
            <person name="Drula E."/>
            <person name="Kohler A."/>
            <person name="Sanchez-Garcia M."/>
            <person name="Andreopoulos B."/>
            <person name="Barry K.W."/>
            <person name="Bonito G."/>
            <person name="Buee M."/>
            <person name="Carver A."/>
            <person name="Chen C."/>
            <person name="Cichocki N."/>
            <person name="Clum A."/>
            <person name="Culley D."/>
            <person name="Crous P.W."/>
            <person name="Fauchery L."/>
            <person name="Girlanda M."/>
            <person name="Hayes R."/>
            <person name="Keri Z."/>
            <person name="LaButti K."/>
            <person name="Lipzen A."/>
            <person name="Lombard V."/>
            <person name="Magnuson J."/>
            <person name="Maillard F."/>
            <person name="Morin E."/>
            <person name="Murat C."/>
            <person name="Nolan M."/>
            <person name="Ohm R."/>
            <person name="Pangilinan J."/>
            <person name="Pereira M."/>
            <person name="Perotto S."/>
            <person name="Peter M."/>
            <person name="Riley R."/>
            <person name="Sitrit Y."/>
            <person name="Stielow B."/>
            <person name="Szollosi G."/>
            <person name="Zifcakova L."/>
            <person name="Stursova M."/>
            <person name="Spatafora J.W."/>
            <person name="Tedersoo L."/>
            <person name="Vaario L.-M."/>
            <person name="Yamada A."/>
            <person name="Yan M."/>
            <person name="Wang P."/>
            <person name="Xu J."/>
            <person name="Bruns T."/>
            <person name="Baldrian P."/>
            <person name="Vilgalys R."/>
            <person name="Henrissat B."/>
            <person name="Grigoriev I.V."/>
            <person name="Hibbett D."/>
            <person name="Nagy L.G."/>
            <person name="Martin F.M."/>
        </authorList>
    </citation>
    <scope>NUCLEOTIDE SEQUENCE</scope>
    <source>
        <strain evidence="7">BED1</strain>
    </source>
</reference>
<feature type="region of interest" description="Disordered" evidence="3">
    <location>
        <begin position="276"/>
        <end position="304"/>
    </location>
</feature>
<protein>
    <submittedName>
        <fullName evidence="7">CPSF A subunit region-domain-containing protein</fullName>
    </submittedName>
</protein>
<evidence type="ECO:0000256" key="3">
    <source>
        <dbReference type="SAM" id="MobiDB-lite"/>
    </source>
</evidence>
<feature type="compositionally biased region" description="Basic and acidic residues" evidence="3">
    <location>
        <begin position="288"/>
        <end position="304"/>
    </location>
</feature>
<dbReference type="Pfam" id="PF10433">
    <property type="entry name" value="Beta-prop_RSE1_1st"/>
    <property type="match status" value="1"/>
</dbReference>
<dbReference type="Gene3D" id="1.10.150.910">
    <property type="match status" value="1"/>
</dbReference>
<dbReference type="EMBL" id="WHUW01000011">
    <property type="protein sequence ID" value="KAF8440864.1"/>
    <property type="molecule type" value="Genomic_DNA"/>
</dbReference>
<dbReference type="SUPFAM" id="SSF50978">
    <property type="entry name" value="WD40 repeat-like"/>
    <property type="match status" value="1"/>
</dbReference>
<dbReference type="Pfam" id="PF23726">
    <property type="entry name" value="Beta-prop_RSE1_2nd"/>
    <property type="match status" value="1"/>
</dbReference>
<evidence type="ECO:0000256" key="1">
    <source>
        <dbReference type="ARBA" id="ARBA00004123"/>
    </source>
</evidence>
<dbReference type="InterPro" id="IPR018846">
    <property type="entry name" value="Beta-prop_RSE1/DDB1/CPSF1_1st"/>
</dbReference>
<dbReference type="InterPro" id="IPR004871">
    <property type="entry name" value="RSE1/DDB1/CPSF1_C"/>
</dbReference>
<proteinExistence type="predicted"/>
<evidence type="ECO:0000259" key="4">
    <source>
        <dbReference type="Pfam" id="PF03178"/>
    </source>
</evidence>
<comment type="caution">
    <text evidence="7">The sequence shown here is derived from an EMBL/GenBank/DDBJ whole genome shotgun (WGS) entry which is preliminary data.</text>
</comment>
<dbReference type="InterPro" id="IPR058543">
    <property type="entry name" value="Beta-prop_RSE1/DDB1/CPSF1_2nd"/>
</dbReference>
<dbReference type="GO" id="GO:0003676">
    <property type="term" value="F:nucleic acid binding"/>
    <property type="evidence" value="ECO:0007669"/>
    <property type="project" value="InterPro"/>
</dbReference>
<feature type="compositionally biased region" description="Basic residues" evidence="3">
    <location>
        <begin position="276"/>
        <end position="287"/>
    </location>
</feature>
<keyword evidence="8" id="KW-1185">Reference proteome</keyword>
<name>A0AAD4GFF4_BOLED</name>
<evidence type="ECO:0000313" key="7">
    <source>
        <dbReference type="EMBL" id="KAF8440864.1"/>
    </source>
</evidence>
<dbReference type="Gene3D" id="2.130.10.10">
    <property type="entry name" value="YVTN repeat-like/Quinoprotein amine dehydrogenase"/>
    <property type="match status" value="3"/>
</dbReference>
<evidence type="ECO:0000256" key="2">
    <source>
        <dbReference type="ARBA" id="ARBA00023242"/>
    </source>
</evidence>
<comment type="subcellular location">
    <subcellularLocation>
        <location evidence="1">Nucleus</location>
    </subcellularLocation>
</comment>
<dbReference type="Pfam" id="PF03178">
    <property type="entry name" value="CPSF_A"/>
    <property type="match status" value="1"/>
</dbReference>